<dbReference type="PANTHER" id="PTHR31262">
    <property type="entry name" value="RIBULOSE BISPHOSPHATE CARBOXYLASE SMALL CHAIN 1, CHLOROPLASTIC"/>
    <property type="match status" value="1"/>
</dbReference>
<comment type="function">
    <text evidence="7">RuBisCO catalyzes two reactions: the carboxylation of D-ribulose 1,5-bisphosphate, the primary event in carbon dioxide fixation, as well as the oxidative fragmentation of the pentose substrate. Both reactions occur simultaneously and in competition at the same active site. Although the small subunit is not catalytic it is essential for maximal activity.</text>
</comment>
<dbReference type="EMBL" id="JAUESC010000382">
    <property type="protein sequence ID" value="KAK0587278.1"/>
    <property type="molecule type" value="Genomic_DNA"/>
</dbReference>
<sequence>MPAPINVCKPAESADNFLKPVTPCEVGEGLPCAPMDWPNPGDNWGWRVGKRISNVGYYSDRFLYLPKRIQRAGASRHFASKLSLERVLKSEFPGADIEDFLPHSVGRSHHHWHIQQMEQHLAKDFTVDWGHCQLEGLLWVWPPIGLKKFKTLLYLPPLNRVQLAKEVESLLRMGWIPCLEFKTDFVYRENHKPLGYYDGRYWTMWKLPMFGCTDAVQVLKELDEAIKAYPNAFDRIIGFDNARQVQCTSFIAYKPPGF</sequence>
<dbReference type="PRINTS" id="PR00152">
    <property type="entry name" value="RUBISCOSMALL"/>
</dbReference>
<evidence type="ECO:0000256" key="2">
    <source>
        <dbReference type="ARBA" id="ARBA00022531"/>
    </source>
</evidence>
<keyword evidence="4 7" id="KW-0934">Plastid</keyword>
<dbReference type="InterPro" id="IPR000894">
    <property type="entry name" value="RuBisCO_ssu_dom"/>
</dbReference>
<dbReference type="SMART" id="SM00961">
    <property type="entry name" value="RuBisCO_small"/>
    <property type="match status" value="1"/>
</dbReference>
<evidence type="ECO:0000259" key="8">
    <source>
        <dbReference type="SMART" id="SM00961"/>
    </source>
</evidence>
<proteinExistence type="inferred from homology"/>
<keyword evidence="10" id="KW-1185">Reference proteome</keyword>
<keyword evidence="5 7" id="KW-0601">Photorespiration</keyword>
<comment type="similarity">
    <text evidence="7">Belongs to the RuBisCO small chain family.</text>
</comment>
<dbReference type="Proteomes" id="UP001168877">
    <property type="component" value="Unassembled WGS sequence"/>
</dbReference>
<evidence type="ECO:0000256" key="5">
    <source>
        <dbReference type="ARBA" id="ARBA00023238"/>
    </source>
</evidence>
<evidence type="ECO:0000256" key="4">
    <source>
        <dbReference type="ARBA" id="ARBA00022640"/>
    </source>
</evidence>
<keyword evidence="1" id="KW-0150">Chloroplast</keyword>
<organism evidence="9 10">
    <name type="scientific">Acer saccharum</name>
    <name type="common">Sugar maple</name>
    <dbReference type="NCBI Taxonomy" id="4024"/>
    <lineage>
        <taxon>Eukaryota</taxon>
        <taxon>Viridiplantae</taxon>
        <taxon>Streptophyta</taxon>
        <taxon>Embryophyta</taxon>
        <taxon>Tracheophyta</taxon>
        <taxon>Spermatophyta</taxon>
        <taxon>Magnoliopsida</taxon>
        <taxon>eudicotyledons</taxon>
        <taxon>Gunneridae</taxon>
        <taxon>Pentapetalae</taxon>
        <taxon>rosids</taxon>
        <taxon>malvids</taxon>
        <taxon>Sapindales</taxon>
        <taxon>Sapindaceae</taxon>
        <taxon>Hippocastanoideae</taxon>
        <taxon>Acereae</taxon>
        <taxon>Acer</taxon>
    </lineage>
</organism>
<evidence type="ECO:0000256" key="3">
    <source>
        <dbReference type="ARBA" id="ARBA00022567"/>
    </source>
</evidence>
<gene>
    <name evidence="9" type="ORF">LWI29_020353</name>
</gene>
<dbReference type="InterPro" id="IPR036385">
    <property type="entry name" value="RuBisCO_ssu_sf"/>
</dbReference>
<evidence type="ECO:0000256" key="6">
    <source>
        <dbReference type="ARBA" id="ARBA00023300"/>
    </source>
</evidence>
<accession>A0AA39VQZ7</accession>
<dbReference type="FunFam" id="3.30.190.10:FF:000001">
    <property type="entry name" value="Ribulose bisphosphate carboxylase small chain, chloroplastic"/>
    <property type="match status" value="1"/>
</dbReference>
<dbReference type="AlphaFoldDB" id="A0AA39VQZ7"/>
<dbReference type="SUPFAM" id="SSF55239">
    <property type="entry name" value="RuBisCO, small subunit"/>
    <property type="match status" value="1"/>
</dbReference>
<dbReference type="PANTHER" id="PTHR31262:SF10">
    <property type="entry name" value="RIBULOSE BISPHOSPHATE CARBOXYLASE SMALL SUBUNIT 1A, CHLOROPLASTIC-RELATED"/>
    <property type="match status" value="1"/>
</dbReference>
<dbReference type="Pfam" id="PF23299">
    <property type="entry name" value="DUF7081"/>
    <property type="match status" value="1"/>
</dbReference>
<dbReference type="InterPro" id="IPR055508">
    <property type="entry name" value="DUF7081"/>
</dbReference>
<dbReference type="CDD" id="cd03527">
    <property type="entry name" value="RuBisCO_small"/>
    <property type="match status" value="1"/>
</dbReference>
<dbReference type="Pfam" id="PF00101">
    <property type="entry name" value="RuBisCO_small"/>
    <property type="match status" value="1"/>
</dbReference>
<evidence type="ECO:0000313" key="10">
    <source>
        <dbReference type="Proteomes" id="UP001168877"/>
    </source>
</evidence>
<dbReference type="Gene3D" id="3.30.190.10">
    <property type="entry name" value="Ribulose bisphosphate carboxylase, small subunit"/>
    <property type="match status" value="1"/>
</dbReference>
<evidence type="ECO:0000256" key="7">
    <source>
        <dbReference type="RuleBase" id="RU003627"/>
    </source>
</evidence>
<comment type="subunit">
    <text evidence="7">Heterohexadecamer of 8 large and 8 small subunits.</text>
</comment>
<reference evidence="9" key="1">
    <citation type="journal article" date="2022" name="Plant J.">
        <title>Strategies of tolerance reflected in two North American maple genomes.</title>
        <authorList>
            <person name="McEvoy S.L."/>
            <person name="Sezen U.U."/>
            <person name="Trouern-Trend A."/>
            <person name="McMahon S.M."/>
            <person name="Schaberg P.G."/>
            <person name="Yang J."/>
            <person name="Wegrzyn J.L."/>
            <person name="Swenson N.G."/>
        </authorList>
    </citation>
    <scope>NUCLEOTIDE SEQUENCE</scope>
    <source>
        <strain evidence="9">NS2018</strain>
    </source>
</reference>
<keyword evidence="3" id="KW-0113">Calvin cycle</keyword>
<evidence type="ECO:0000313" key="9">
    <source>
        <dbReference type="EMBL" id="KAK0587278.1"/>
    </source>
</evidence>
<reference evidence="9" key="2">
    <citation type="submission" date="2023-06" db="EMBL/GenBank/DDBJ databases">
        <authorList>
            <person name="Swenson N.G."/>
            <person name="Wegrzyn J.L."/>
            <person name="Mcevoy S.L."/>
        </authorList>
    </citation>
    <scope>NUCLEOTIDE SEQUENCE</scope>
    <source>
        <strain evidence="9">NS2018</strain>
        <tissue evidence="9">Leaf</tissue>
    </source>
</reference>
<keyword evidence="6 7" id="KW-0120">Carbon dioxide fixation</keyword>
<dbReference type="GO" id="GO:0019253">
    <property type="term" value="P:reductive pentose-phosphate cycle"/>
    <property type="evidence" value="ECO:0007669"/>
    <property type="project" value="UniProtKB-KW"/>
</dbReference>
<dbReference type="InterPro" id="IPR024681">
    <property type="entry name" value="RuBisCO_ssu"/>
</dbReference>
<protein>
    <recommendedName>
        <fullName evidence="7">Ribulose bisphosphate carboxylase small subunit</fullName>
        <shortName evidence="7">RuBisCO small subunit</shortName>
    </recommendedName>
</protein>
<name>A0AA39VQZ7_ACESA</name>
<comment type="caution">
    <text evidence="9">The sequence shown here is derived from an EMBL/GenBank/DDBJ whole genome shotgun (WGS) entry which is preliminary data.</text>
</comment>
<dbReference type="GO" id="GO:0009853">
    <property type="term" value="P:photorespiration"/>
    <property type="evidence" value="ECO:0007669"/>
    <property type="project" value="UniProtKB-UniRule"/>
</dbReference>
<feature type="domain" description="Ribulose bisphosphate carboxylase small subunit" evidence="8">
    <location>
        <begin position="148"/>
        <end position="255"/>
    </location>
</feature>
<keyword evidence="2 7" id="KW-0602">Photosynthesis</keyword>
<evidence type="ECO:0000256" key="1">
    <source>
        <dbReference type="ARBA" id="ARBA00022528"/>
    </source>
</evidence>